<organism evidence="1 2">
    <name type="scientific">Dovyalis caffra</name>
    <dbReference type="NCBI Taxonomy" id="77055"/>
    <lineage>
        <taxon>Eukaryota</taxon>
        <taxon>Viridiplantae</taxon>
        <taxon>Streptophyta</taxon>
        <taxon>Embryophyta</taxon>
        <taxon>Tracheophyta</taxon>
        <taxon>Spermatophyta</taxon>
        <taxon>Magnoliopsida</taxon>
        <taxon>eudicotyledons</taxon>
        <taxon>Gunneridae</taxon>
        <taxon>Pentapetalae</taxon>
        <taxon>rosids</taxon>
        <taxon>fabids</taxon>
        <taxon>Malpighiales</taxon>
        <taxon>Salicaceae</taxon>
        <taxon>Flacourtieae</taxon>
        <taxon>Dovyalis</taxon>
    </lineage>
</organism>
<comment type="caution">
    <text evidence="1">The sequence shown here is derived from an EMBL/GenBank/DDBJ whole genome shotgun (WGS) entry which is preliminary data.</text>
</comment>
<dbReference type="AlphaFoldDB" id="A0AAV1QQV1"/>
<feature type="non-terminal residue" evidence="1">
    <location>
        <position position="75"/>
    </location>
</feature>
<keyword evidence="2" id="KW-1185">Reference proteome</keyword>
<proteinExistence type="predicted"/>
<protein>
    <submittedName>
        <fullName evidence="1">Uncharacterized protein</fullName>
    </submittedName>
</protein>
<evidence type="ECO:0000313" key="2">
    <source>
        <dbReference type="Proteomes" id="UP001314170"/>
    </source>
</evidence>
<dbReference type="Proteomes" id="UP001314170">
    <property type="component" value="Unassembled WGS sequence"/>
</dbReference>
<reference evidence="1 2" key="1">
    <citation type="submission" date="2024-01" db="EMBL/GenBank/DDBJ databases">
        <authorList>
            <person name="Waweru B."/>
        </authorList>
    </citation>
    <scope>NUCLEOTIDE SEQUENCE [LARGE SCALE GENOMIC DNA]</scope>
</reference>
<dbReference type="EMBL" id="CAWUPB010000246">
    <property type="protein sequence ID" value="CAK7324086.1"/>
    <property type="molecule type" value="Genomic_DNA"/>
</dbReference>
<gene>
    <name evidence="1" type="ORF">DCAF_LOCUS1723</name>
</gene>
<accession>A0AAV1QQV1</accession>
<sequence>MDLGTQLGLPVKQVQGESGLAFGIRDDTKAPFVWEKTRLIALITDVIRWLEDGELARNNITWRSIGNLLPPAPIR</sequence>
<evidence type="ECO:0000313" key="1">
    <source>
        <dbReference type="EMBL" id="CAK7324086.1"/>
    </source>
</evidence>
<name>A0AAV1QQV1_9ROSI</name>